<comment type="caution">
    <text evidence="1">The sequence shown here is derived from an EMBL/GenBank/DDBJ whole genome shotgun (WGS) entry which is preliminary data.</text>
</comment>
<organism evidence="1 2">
    <name type="scientific">Oerskovia enterophila</name>
    <dbReference type="NCBI Taxonomy" id="43678"/>
    <lineage>
        <taxon>Bacteria</taxon>
        <taxon>Bacillati</taxon>
        <taxon>Actinomycetota</taxon>
        <taxon>Actinomycetes</taxon>
        <taxon>Micrococcales</taxon>
        <taxon>Cellulomonadaceae</taxon>
        <taxon>Oerskovia</taxon>
    </lineage>
</organism>
<gene>
    <name evidence="1" type="ORF">OJAG_03500</name>
</gene>
<evidence type="ECO:0000313" key="1">
    <source>
        <dbReference type="EMBL" id="KZM36925.1"/>
    </source>
</evidence>
<name>A0A163SZT3_9CELL</name>
<reference evidence="1 2" key="1">
    <citation type="submission" date="2016-01" db="EMBL/GenBank/DDBJ databases">
        <title>Genome sequence of Oerskovia enterophila VJag, an agar and cellulose degrading bacterium.</title>
        <authorList>
            <person name="Poehlein A."/>
            <person name="Jag V."/>
            <person name="Bengelsdorf F."/>
            <person name="Duerre P."/>
            <person name="Daniel R."/>
        </authorList>
    </citation>
    <scope>NUCLEOTIDE SEQUENCE [LARGE SCALE GENOMIC DNA]</scope>
    <source>
        <strain evidence="1 2">VJag</strain>
    </source>
</reference>
<dbReference type="AlphaFoldDB" id="A0A163SZT3"/>
<dbReference type="Proteomes" id="UP000076447">
    <property type="component" value="Unassembled WGS sequence"/>
</dbReference>
<accession>A0A163SZT3</accession>
<sequence length="81" mass="8812">MTLKIGKNTQKDRTALIIIVTMSATVSPVLPIPHVSINSSYTGALYHPCNAAAANVITTYATVYQNAARQMFVFDLNVTLR</sequence>
<evidence type="ECO:0000313" key="2">
    <source>
        <dbReference type="Proteomes" id="UP000076447"/>
    </source>
</evidence>
<protein>
    <submittedName>
        <fullName evidence="1">Uncharacterized protein</fullName>
    </submittedName>
</protein>
<dbReference type="EMBL" id="LRIE01000036">
    <property type="protein sequence ID" value="KZM36925.1"/>
    <property type="molecule type" value="Genomic_DNA"/>
</dbReference>
<proteinExistence type="predicted"/>